<dbReference type="PANTHER" id="PTHR10590">
    <property type="entry name" value="SODIUM/NUCLEOSIDE COTRANSPORTER"/>
    <property type="match status" value="1"/>
</dbReference>
<evidence type="ECO:0000256" key="8">
    <source>
        <dbReference type="SAM" id="Phobius"/>
    </source>
</evidence>
<gene>
    <name evidence="12" type="ORF">KTU01_30100</name>
</gene>
<evidence type="ECO:0000259" key="10">
    <source>
        <dbReference type="Pfam" id="PF07662"/>
    </source>
</evidence>
<feature type="compositionally biased region" description="Low complexity" evidence="7">
    <location>
        <begin position="293"/>
        <end position="304"/>
    </location>
</feature>
<evidence type="ECO:0000256" key="6">
    <source>
        <dbReference type="ARBA" id="ARBA00023136"/>
    </source>
</evidence>
<feature type="transmembrane region" description="Helical" evidence="8">
    <location>
        <begin position="505"/>
        <end position="526"/>
    </location>
</feature>
<dbReference type="PANTHER" id="PTHR10590:SF4">
    <property type="entry name" value="SOLUTE CARRIER FAMILY 28 MEMBER 3"/>
    <property type="match status" value="1"/>
</dbReference>
<dbReference type="InterPro" id="IPR011657">
    <property type="entry name" value="CNT_C_dom"/>
</dbReference>
<accession>A0A512IGV4</accession>
<feature type="transmembrane region" description="Helical" evidence="8">
    <location>
        <begin position="166"/>
        <end position="188"/>
    </location>
</feature>
<keyword evidence="3" id="KW-1003">Cell membrane</keyword>
<feature type="domain" description="Concentrative nucleoside transporter C-terminal" evidence="10">
    <location>
        <begin position="350"/>
        <end position="523"/>
    </location>
</feature>
<evidence type="ECO:0000256" key="5">
    <source>
        <dbReference type="ARBA" id="ARBA00022989"/>
    </source>
</evidence>
<feature type="region of interest" description="Disordered" evidence="7">
    <location>
        <begin position="225"/>
        <end position="269"/>
    </location>
</feature>
<evidence type="ECO:0008006" key="14">
    <source>
        <dbReference type="Google" id="ProtNLM"/>
    </source>
</evidence>
<keyword evidence="4 8" id="KW-0812">Transmembrane</keyword>
<feature type="transmembrane region" description="Helical" evidence="8">
    <location>
        <begin position="30"/>
        <end position="52"/>
    </location>
</feature>
<evidence type="ECO:0000256" key="7">
    <source>
        <dbReference type="SAM" id="MobiDB-lite"/>
    </source>
</evidence>
<keyword evidence="13" id="KW-1185">Reference proteome</keyword>
<proteinExistence type="inferred from homology"/>
<dbReference type="Pfam" id="PF01773">
    <property type="entry name" value="Nucleos_tra2_N"/>
    <property type="match status" value="1"/>
</dbReference>
<feature type="transmembrane region" description="Helical" evidence="8">
    <location>
        <begin position="6"/>
        <end position="23"/>
    </location>
</feature>
<dbReference type="RefSeq" id="WP_147017781.1">
    <property type="nucleotide sequence ID" value="NZ_BJZS01000100.1"/>
</dbReference>
<evidence type="ECO:0000256" key="3">
    <source>
        <dbReference type="ARBA" id="ARBA00022475"/>
    </source>
</evidence>
<dbReference type="Pfam" id="PF07662">
    <property type="entry name" value="Nucleos_tra2_C"/>
    <property type="match status" value="1"/>
</dbReference>
<evidence type="ECO:0000256" key="4">
    <source>
        <dbReference type="ARBA" id="ARBA00022692"/>
    </source>
</evidence>
<comment type="similarity">
    <text evidence="2">Belongs to the concentrative nucleoside transporter (CNT) (TC 2.A.41) family.</text>
</comment>
<evidence type="ECO:0000256" key="2">
    <source>
        <dbReference type="ARBA" id="ARBA00009033"/>
    </source>
</evidence>
<feature type="transmembrane region" description="Helical" evidence="8">
    <location>
        <begin position="468"/>
        <end position="493"/>
    </location>
</feature>
<dbReference type="STRING" id="388357.GCA_001580365_02023"/>
<name>A0A512IGV4_9MICC</name>
<dbReference type="GO" id="GO:0005886">
    <property type="term" value="C:plasma membrane"/>
    <property type="evidence" value="ECO:0007669"/>
    <property type="project" value="UniProtKB-SubCell"/>
</dbReference>
<evidence type="ECO:0000259" key="9">
    <source>
        <dbReference type="Pfam" id="PF01773"/>
    </source>
</evidence>
<dbReference type="AlphaFoldDB" id="A0A512IGV4"/>
<feature type="transmembrane region" description="Helical" evidence="8">
    <location>
        <begin position="374"/>
        <end position="396"/>
    </location>
</feature>
<feature type="domain" description="Concentrative nucleoside transporter N-terminal" evidence="9">
    <location>
        <begin position="10"/>
        <end position="81"/>
    </location>
</feature>
<evidence type="ECO:0000256" key="1">
    <source>
        <dbReference type="ARBA" id="ARBA00004651"/>
    </source>
</evidence>
<dbReference type="Proteomes" id="UP000321103">
    <property type="component" value="Unassembled WGS sequence"/>
</dbReference>
<reference evidence="12 13" key="1">
    <citation type="submission" date="2019-07" db="EMBL/GenBank/DDBJ databases">
        <title>Whole genome shotgun sequence of Kocuria turfanensis NBRC 107627.</title>
        <authorList>
            <person name="Hosoyama A."/>
            <person name="Uohara A."/>
            <person name="Ohji S."/>
            <person name="Ichikawa N."/>
        </authorList>
    </citation>
    <scope>NUCLEOTIDE SEQUENCE [LARGE SCALE GENOMIC DNA]</scope>
    <source>
        <strain evidence="12 13">NBRC 107627</strain>
    </source>
</reference>
<dbReference type="Pfam" id="PF07670">
    <property type="entry name" value="Gate"/>
    <property type="match status" value="1"/>
</dbReference>
<feature type="region of interest" description="Disordered" evidence="7">
    <location>
        <begin position="293"/>
        <end position="354"/>
    </location>
</feature>
<dbReference type="GO" id="GO:0015293">
    <property type="term" value="F:symporter activity"/>
    <property type="evidence" value="ECO:0007669"/>
    <property type="project" value="TreeGrafter"/>
</dbReference>
<dbReference type="EMBL" id="BJZS01000100">
    <property type="protein sequence ID" value="GEO96887.1"/>
    <property type="molecule type" value="Genomic_DNA"/>
</dbReference>
<dbReference type="InterPro" id="IPR011642">
    <property type="entry name" value="Gate_dom"/>
</dbReference>
<evidence type="ECO:0000313" key="12">
    <source>
        <dbReference type="EMBL" id="GEO96887.1"/>
    </source>
</evidence>
<feature type="transmembrane region" description="Helical" evidence="8">
    <location>
        <begin position="90"/>
        <end position="111"/>
    </location>
</feature>
<feature type="compositionally biased region" description="Low complexity" evidence="7">
    <location>
        <begin position="331"/>
        <end position="341"/>
    </location>
</feature>
<dbReference type="GO" id="GO:0005337">
    <property type="term" value="F:nucleoside transmembrane transporter activity"/>
    <property type="evidence" value="ECO:0007669"/>
    <property type="project" value="InterPro"/>
</dbReference>
<evidence type="ECO:0000259" key="11">
    <source>
        <dbReference type="Pfam" id="PF07670"/>
    </source>
</evidence>
<feature type="domain" description="Nucleoside transporter/FeoB GTPase Gate" evidence="11">
    <location>
        <begin position="91"/>
        <end position="187"/>
    </location>
</feature>
<dbReference type="InterPro" id="IPR008276">
    <property type="entry name" value="C_nuclsd_transpt"/>
</dbReference>
<organism evidence="12 13">
    <name type="scientific">Kocuria turfanensis</name>
    <dbReference type="NCBI Taxonomy" id="388357"/>
    <lineage>
        <taxon>Bacteria</taxon>
        <taxon>Bacillati</taxon>
        <taxon>Actinomycetota</taxon>
        <taxon>Actinomycetes</taxon>
        <taxon>Micrococcales</taxon>
        <taxon>Micrococcaceae</taxon>
        <taxon>Kocuria</taxon>
    </lineage>
</organism>
<sequence>MLDVLWGIGGMIALLAIAVLFSVDRRRIRIRTVALALTIQVVFGVLVLYVPAGRAVLEALTLAVQAVINSSSAGIDFLFGPVLPEEGSVFAFQVLPVIVFFAALTSVLYYLGALQWVVKIIGGGLAKLLGTTTPESMNAAANIFVGQTEAPLVIRPYVAGMTRSELFAVMCGGLATVAGSVLVGYSLLGAPLEYLIAASFMAAPAALLMAKLLVPAGALEEARDEAPAGASVRTSDDAAGPADSGHHAGAPAQTGSAKEERRGAARWLARGSRRGATSYAAVEFARREDAQAAARGDGVAARPDGAVRSDDAAQSGDAARPDDVARSADPAGVSATDAADGATGGARGDAADEDTEPANVIDAAARGASDGLSLALNVGAMLIAFISLIALINIILGAVGGLFGLEAITLEQLFGYVFAPVMFAVGVPWAEAIDAGSFLGQKLVLNEFVAFADFAPQIENYSPKTQAIVTFALTGFANFGSLAILLGGLGGIAPSRRRDIARLGLRAVLGGTLANLMSAAIAGMLIG</sequence>
<keyword evidence="6 8" id="KW-0472">Membrane</keyword>
<protein>
    <recommendedName>
        <fullName evidence="14">Nucleoside transporter</fullName>
    </recommendedName>
</protein>
<dbReference type="InterPro" id="IPR002668">
    <property type="entry name" value="CNT_N_dom"/>
</dbReference>
<comment type="caution">
    <text evidence="12">The sequence shown here is derived from an EMBL/GenBank/DDBJ whole genome shotgun (WGS) entry which is preliminary data.</text>
</comment>
<evidence type="ECO:0000313" key="13">
    <source>
        <dbReference type="Proteomes" id="UP000321103"/>
    </source>
</evidence>
<keyword evidence="5 8" id="KW-1133">Transmembrane helix</keyword>
<comment type="subcellular location">
    <subcellularLocation>
        <location evidence="1">Cell membrane</location>
        <topology evidence="1">Multi-pass membrane protein</topology>
    </subcellularLocation>
</comment>